<sequence>MLSLERLSALISGSPARSNVLPLVPTQEVRTGSNNHSKISYITEPDGDINGNFNSRKSTSSMASKFDRGLPSAPAGVALKSYSSDIMNGNMGGKTQTNLLNNLRAQNPSLVESKDPIQIILLVETALSDSKDFEILSPEEVDEIKTQCQSIIQRIEQTRQDLTIQLKCRDATLKVIQMYFPGIPSNLNPKISPDINDDKAQESEKELIANEKRCEELAIKLFHLEKELMTPQVRLLRHTAGILQMTHKDTQGPGSSIDNSEDIFAVTKTNKKAELFNDDFLFDERSLYRALEGLNLNSEGTGFPSESQNEWINKTEKKLMEMNLRLKHLISDMNPDSRSRPGSSYEINLKGEPSEKFQIYVDFLEQGIDTIDVEQSRLRGEYDRMKSQCSDLTDENDVLRNQIKQQREQADFNNSAKDAQLSTKVNELAQLNTLQAKSKDEIYKLQQQVESLNEQLDEVQQREKLRNKEKRDRDSAELRSAEIRIKNAEEKMRSAEEKAYEAEDKIKITEEAHRSALEAIKTRDHNIAKLQEKFQKAEDDHTTSLAGLKGQIEDLVSKIKNLKTELASVNSAKAELDTSMKEKEVLLAEKEREIDEVQLDIARLQTEVTIAKAELEGAYGSRSQRAAQVAANPANQKEIDRLTKENDSLISELAFIKASKAEILTESEENVKALKRELSLTIEEYENMTKASLEWERERVQLEGVIDSLREEKDDIEAKLNDEKIRGMGAQSFDANTLSPNSIRTSTTILKDEFKKMMRDTRAESARILRAEQSERRRLEEEVRALKMNQMRLKSP</sequence>
<evidence type="ECO:0000256" key="2">
    <source>
        <dbReference type="SAM" id="MobiDB-lite"/>
    </source>
</evidence>
<evidence type="ECO:0000259" key="4">
    <source>
        <dbReference type="Pfam" id="PF25078"/>
    </source>
</evidence>
<evidence type="ECO:0000313" key="6">
    <source>
        <dbReference type="Proteomes" id="UP000285326"/>
    </source>
</evidence>
<proteinExistence type="predicted"/>
<dbReference type="AlphaFoldDB" id="A0A420J0Q3"/>
<feature type="coiled-coil region" evidence="1">
    <location>
        <begin position="382"/>
        <end position="409"/>
    </location>
</feature>
<feature type="domain" description="Up-regulated during septation protein 1" evidence="3">
    <location>
        <begin position="121"/>
        <end position="246"/>
    </location>
</feature>
<reference evidence="5 6" key="1">
    <citation type="journal article" date="2018" name="BMC Genomics">
        <title>Comparative genome analyses reveal sequence features reflecting distinct modes of host-adaptation between dicot and monocot powdery mildew.</title>
        <authorList>
            <person name="Wu Y."/>
            <person name="Ma X."/>
            <person name="Pan Z."/>
            <person name="Kale S.D."/>
            <person name="Song Y."/>
            <person name="King H."/>
            <person name="Zhang Q."/>
            <person name="Presley C."/>
            <person name="Deng X."/>
            <person name="Wei C.I."/>
            <person name="Xiao S."/>
        </authorList>
    </citation>
    <scope>NUCLEOTIDE SEQUENCE [LARGE SCALE GENOMIC DNA]</scope>
    <source>
        <strain evidence="5">UMSG1</strain>
    </source>
</reference>
<dbReference type="InterPro" id="IPR029191">
    <property type="entry name" value="Uds1"/>
</dbReference>
<protein>
    <submittedName>
        <fullName evidence="5">Putative involucrin repeat protein</fullName>
    </submittedName>
</protein>
<dbReference type="Proteomes" id="UP000285326">
    <property type="component" value="Unassembled WGS sequence"/>
</dbReference>
<feature type="region of interest" description="Disordered" evidence="2">
    <location>
        <begin position="455"/>
        <end position="477"/>
    </location>
</feature>
<comment type="caution">
    <text evidence="5">The sequence shown here is derived from an EMBL/GenBank/DDBJ whole genome shotgun (WGS) entry which is preliminary data.</text>
</comment>
<gene>
    <name evidence="5" type="ORF">GcM1_193014</name>
</gene>
<accession>A0A420J0Q3</accession>
<keyword evidence="1" id="KW-0175">Coiled coil</keyword>
<evidence type="ECO:0000259" key="3">
    <source>
        <dbReference type="Pfam" id="PF15456"/>
    </source>
</evidence>
<dbReference type="InterPro" id="IPR056703">
    <property type="entry name" value="DUF7801"/>
</dbReference>
<name>A0A420J0Q3_9PEZI</name>
<evidence type="ECO:0000313" key="5">
    <source>
        <dbReference type="EMBL" id="RKF80397.1"/>
    </source>
</evidence>
<feature type="coiled-coil region" evidence="1">
    <location>
        <begin position="762"/>
        <end position="789"/>
    </location>
</feature>
<dbReference type="Pfam" id="PF25078">
    <property type="entry name" value="DUF7801"/>
    <property type="match status" value="1"/>
</dbReference>
<evidence type="ECO:0000256" key="1">
    <source>
        <dbReference type="SAM" id="Coils"/>
    </source>
</evidence>
<dbReference type="Pfam" id="PF15456">
    <property type="entry name" value="Uds1"/>
    <property type="match status" value="1"/>
</dbReference>
<feature type="compositionally biased region" description="Basic and acidic residues" evidence="2">
    <location>
        <begin position="459"/>
        <end position="477"/>
    </location>
</feature>
<dbReference type="Gene3D" id="1.10.287.1490">
    <property type="match status" value="1"/>
</dbReference>
<organism evidence="5 6">
    <name type="scientific">Golovinomyces cichoracearum</name>
    <dbReference type="NCBI Taxonomy" id="62708"/>
    <lineage>
        <taxon>Eukaryota</taxon>
        <taxon>Fungi</taxon>
        <taxon>Dikarya</taxon>
        <taxon>Ascomycota</taxon>
        <taxon>Pezizomycotina</taxon>
        <taxon>Leotiomycetes</taxon>
        <taxon>Erysiphales</taxon>
        <taxon>Erysiphaceae</taxon>
        <taxon>Golovinomyces</taxon>
    </lineage>
</organism>
<dbReference type="EMBL" id="MCBS01019354">
    <property type="protein sequence ID" value="RKF80397.1"/>
    <property type="molecule type" value="Genomic_DNA"/>
</dbReference>
<feature type="coiled-coil region" evidence="1">
    <location>
        <begin position="639"/>
        <end position="726"/>
    </location>
</feature>
<feature type="domain" description="DUF7801" evidence="4">
    <location>
        <begin position="581"/>
        <end position="729"/>
    </location>
</feature>